<organism evidence="1 2">
    <name type="scientific">Sulfurimonas hongkongensis</name>
    <dbReference type="NCBI Taxonomy" id="1172190"/>
    <lineage>
        <taxon>Bacteria</taxon>
        <taxon>Pseudomonadati</taxon>
        <taxon>Campylobacterota</taxon>
        <taxon>Epsilonproteobacteria</taxon>
        <taxon>Campylobacterales</taxon>
        <taxon>Sulfurimonadaceae</taxon>
        <taxon>Sulfurimonas</taxon>
    </lineage>
</organism>
<evidence type="ECO:0000313" key="2">
    <source>
        <dbReference type="Proteomes" id="UP000015520"/>
    </source>
</evidence>
<accession>T0JDS8</accession>
<evidence type="ECO:0000313" key="1">
    <source>
        <dbReference type="EMBL" id="EQB39135.1"/>
    </source>
</evidence>
<dbReference type="PROSITE" id="PS51257">
    <property type="entry name" value="PROKAR_LIPOPROTEIN"/>
    <property type="match status" value="1"/>
</dbReference>
<dbReference type="AlphaFoldDB" id="T0JDS8"/>
<keyword evidence="2" id="KW-1185">Reference proteome</keyword>
<proteinExistence type="predicted"/>
<dbReference type="RefSeq" id="WP_021287898.1">
    <property type="nucleotide sequence ID" value="NZ_AUPZ01000010.1"/>
</dbReference>
<sequence length="42" mass="4648">MKFFILWSILLLLVLGGCSSKEFSDGAKDIGNDISKLFEPTN</sequence>
<comment type="caution">
    <text evidence="1">The sequence shown here is derived from an EMBL/GenBank/DDBJ whole genome shotgun (WGS) entry which is preliminary data.</text>
</comment>
<dbReference type="EMBL" id="AUPZ01000010">
    <property type="protein sequence ID" value="EQB39135.1"/>
    <property type="molecule type" value="Genomic_DNA"/>
</dbReference>
<gene>
    <name evidence="1" type="ORF">M947_08215</name>
</gene>
<name>T0JDS8_9BACT</name>
<protein>
    <submittedName>
        <fullName evidence="1">Uncharacterized protein</fullName>
    </submittedName>
</protein>
<dbReference type="PATRIC" id="fig|1172190.3.peg.1586"/>
<reference evidence="1 2" key="1">
    <citation type="submission" date="2013-07" db="EMBL/GenBank/DDBJ databases">
        <title>Sulfurimonas hongkongensis AST-10 Genome Sequencing.</title>
        <authorList>
            <person name="Cai L."/>
            <person name="Zhang T."/>
        </authorList>
    </citation>
    <scope>NUCLEOTIDE SEQUENCE [LARGE SCALE GENOMIC DNA]</scope>
    <source>
        <strain evidence="1 2">AST-10</strain>
    </source>
</reference>
<dbReference type="Proteomes" id="UP000015520">
    <property type="component" value="Unassembled WGS sequence"/>
</dbReference>